<comment type="caution">
    <text evidence="2">The sequence shown here is derived from an EMBL/GenBank/DDBJ whole genome shotgun (WGS) entry which is preliminary data.</text>
</comment>
<organism evidence="2 3">
    <name type="scientific">Candidatus Fischerbacteria bacterium RBG_13_37_8</name>
    <dbReference type="NCBI Taxonomy" id="1817863"/>
    <lineage>
        <taxon>Bacteria</taxon>
        <taxon>Candidatus Fischeribacteriota</taxon>
    </lineage>
</organism>
<evidence type="ECO:0000313" key="3">
    <source>
        <dbReference type="Proteomes" id="UP000178943"/>
    </source>
</evidence>
<evidence type="ECO:0000259" key="1">
    <source>
        <dbReference type="Pfam" id="PF13635"/>
    </source>
</evidence>
<dbReference type="Pfam" id="PF13635">
    <property type="entry name" value="DUF4143"/>
    <property type="match status" value="1"/>
</dbReference>
<dbReference type="Proteomes" id="UP000178943">
    <property type="component" value="Unassembled WGS sequence"/>
</dbReference>
<dbReference type="PANTHER" id="PTHR33295:SF8">
    <property type="entry name" value="AAA+ ATPASE DOMAIN-CONTAINING PROTEIN"/>
    <property type="match status" value="1"/>
</dbReference>
<evidence type="ECO:0000313" key="2">
    <source>
        <dbReference type="EMBL" id="OGF68065.1"/>
    </source>
</evidence>
<reference evidence="2 3" key="1">
    <citation type="journal article" date="2016" name="Nat. Commun.">
        <title>Thousands of microbial genomes shed light on interconnected biogeochemical processes in an aquifer system.</title>
        <authorList>
            <person name="Anantharaman K."/>
            <person name="Brown C.T."/>
            <person name="Hug L.A."/>
            <person name="Sharon I."/>
            <person name="Castelle C.J."/>
            <person name="Probst A.J."/>
            <person name="Thomas B.C."/>
            <person name="Singh A."/>
            <person name="Wilkins M.J."/>
            <person name="Karaoz U."/>
            <person name="Brodie E.L."/>
            <person name="Williams K.H."/>
            <person name="Hubbard S.S."/>
            <person name="Banfield J.F."/>
        </authorList>
    </citation>
    <scope>NUCLEOTIDE SEQUENCE [LARGE SCALE GENOMIC DNA]</scope>
</reference>
<name>A0A1F5VXL4_9BACT</name>
<protein>
    <recommendedName>
        <fullName evidence="1">DUF4143 domain-containing protein</fullName>
    </recommendedName>
</protein>
<sequence>MVFGGMPEVVLAGQHIKNDIIRNYYNTLIRRDIIEKYRIRGEVILKDLIKLLINSTHYTGSKLFNTLKSIGHSVGKSTVLKYVSYLCDSFFMDDLMEFSPKIKDQLQRQRKTYFIDNAFIAILTTRIHMKGGRLFENLIYWHLKQTYKDIDICYFRGDKDEEVDFVLLDSPKKLIQVAYDMQGISTAEREIRALVKAGRKFALSEALVITYDQEKQDSVKWFKNEMRVHLIPAWKYLLGLH</sequence>
<dbReference type="InterPro" id="IPR025420">
    <property type="entry name" value="DUF4143"/>
</dbReference>
<proteinExistence type="predicted"/>
<accession>A0A1F5VXL4</accession>
<dbReference type="EMBL" id="MFGW01000025">
    <property type="protein sequence ID" value="OGF68065.1"/>
    <property type="molecule type" value="Genomic_DNA"/>
</dbReference>
<dbReference type="AlphaFoldDB" id="A0A1F5VXL4"/>
<dbReference type="STRING" id="1817863.A2Y62_13830"/>
<dbReference type="PANTHER" id="PTHR33295">
    <property type="entry name" value="ATPASE"/>
    <property type="match status" value="1"/>
</dbReference>
<gene>
    <name evidence="2" type="ORF">A2Y62_13830</name>
</gene>
<feature type="domain" description="DUF4143" evidence="1">
    <location>
        <begin position="31"/>
        <end position="175"/>
    </location>
</feature>